<evidence type="ECO:0000313" key="6">
    <source>
        <dbReference type="Proteomes" id="UP000826661"/>
    </source>
</evidence>
<accession>A0A8G0PI40</accession>
<evidence type="ECO:0000256" key="2">
    <source>
        <dbReference type="ARBA" id="ARBA00023239"/>
    </source>
</evidence>
<feature type="binding site" evidence="4">
    <location>
        <position position="132"/>
    </location>
    <ligand>
        <name>substrate</name>
    </ligand>
</feature>
<dbReference type="InterPro" id="IPR017939">
    <property type="entry name" value="G-Glutamylcylcotransferase"/>
</dbReference>
<dbReference type="SUPFAM" id="SSF110857">
    <property type="entry name" value="Gamma-glutamyl cyclotransferase-like"/>
    <property type="match status" value="1"/>
</dbReference>
<dbReference type="EMBL" id="CP075868">
    <property type="protein sequence ID" value="QYT03381.1"/>
    <property type="molecule type" value="Genomic_DNA"/>
</dbReference>
<dbReference type="PANTHER" id="PTHR12935:SF0">
    <property type="entry name" value="GAMMA-GLUTAMYLCYCLOTRANSFERASE"/>
    <property type="match status" value="1"/>
</dbReference>
<reference evidence="5 6" key="1">
    <citation type="journal article" date="2021" name="BMC Genomics">
        <title>Telomere-to-telomere genome assembly of asparaginase-producing Trichoderma simmonsii.</title>
        <authorList>
            <person name="Chung D."/>
            <person name="Kwon Y.M."/>
            <person name="Yang Y."/>
        </authorList>
    </citation>
    <scope>NUCLEOTIDE SEQUENCE [LARGE SCALE GENOMIC DNA]</scope>
    <source>
        <strain evidence="5 6">GH-Sj1</strain>
    </source>
</reference>
<dbReference type="AlphaFoldDB" id="A0A8G0PI40"/>
<dbReference type="Proteomes" id="UP000826661">
    <property type="component" value="Chromosome V"/>
</dbReference>
<dbReference type="PANTHER" id="PTHR12935">
    <property type="entry name" value="GAMMA-GLUTAMYLCYCLOTRANSFERASE"/>
    <property type="match status" value="1"/>
</dbReference>
<dbReference type="CDD" id="cd06661">
    <property type="entry name" value="GGCT_like"/>
    <property type="match status" value="1"/>
</dbReference>
<evidence type="ECO:0000256" key="4">
    <source>
        <dbReference type="PIRSR" id="PIRSR617939-2"/>
    </source>
</evidence>
<proteinExistence type="predicted"/>
<dbReference type="Gene3D" id="3.10.490.10">
    <property type="entry name" value="Gamma-glutamyl cyclotransferase-like"/>
    <property type="match status" value="1"/>
</dbReference>
<feature type="active site" description="Proton acceptor" evidence="3">
    <location>
        <position position="87"/>
    </location>
</feature>
<gene>
    <name evidence="5" type="ORF">H0G86_010344</name>
</gene>
<organism evidence="5 6">
    <name type="scientific">Trichoderma simmonsii</name>
    <dbReference type="NCBI Taxonomy" id="1491479"/>
    <lineage>
        <taxon>Eukaryota</taxon>
        <taxon>Fungi</taxon>
        <taxon>Dikarya</taxon>
        <taxon>Ascomycota</taxon>
        <taxon>Pezizomycotina</taxon>
        <taxon>Sordariomycetes</taxon>
        <taxon>Hypocreomycetidae</taxon>
        <taxon>Hypocreales</taxon>
        <taxon>Hypocreaceae</taxon>
        <taxon>Trichoderma</taxon>
    </lineage>
</organism>
<dbReference type="InterPro" id="IPR013024">
    <property type="entry name" value="GGCT-like"/>
</dbReference>
<keyword evidence="2" id="KW-0456">Lyase</keyword>
<dbReference type="GO" id="GO:0003839">
    <property type="term" value="F:gamma-glutamylcyclotransferase activity"/>
    <property type="evidence" value="ECO:0007669"/>
    <property type="project" value="UniProtKB-EC"/>
</dbReference>
<evidence type="ECO:0000256" key="3">
    <source>
        <dbReference type="PIRSR" id="PIRSR617939-1"/>
    </source>
</evidence>
<evidence type="ECO:0000313" key="5">
    <source>
        <dbReference type="EMBL" id="QYT03381.1"/>
    </source>
</evidence>
<protein>
    <recommendedName>
        <fullName evidence="1">gamma-glutamylcyclotransferase</fullName>
        <ecNumber evidence="1">4.3.2.9</ecNumber>
    </recommendedName>
</protein>
<dbReference type="Pfam" id="PF13772">
    <property type="entry name" value="AIG2_2"/>
    <property type="match status" value="1"/>
</dbReference>
<dbReference type="EC" id="4.3.2.9" evidence="1"/>
<sequence length="234" mass="27362">MSDDIHWYFAYGSNMLEEVFVKRRKIQPRKYEIAAINTHTLCFNVMGVPYTDPAMGGIRLREEQEIPVYGVAYQLTSEDMRRVILTEGGGIAYNTATLTATLQRDGSSISVTTLVARHQVDRSWERLPSRRYMGLLIRGAHEKSLPIEYQERMVSQPTFEPTSSLRFRLGKKIFDSIWQRVARWIEICVHRLKGDDGEVPRWFLKTFDCLLWTMWFHHDYLHSILWGRGDGVCR</sequence>
<name>A0A8G0PI40_9HYPO</name>
<feature type="binding site" evidence="4">
    <location>
        <begin position="8"/>
        <end position="13"/>
    </location>
    <ligand>
        <name>substrate</name>
    </ligand>
</feature>
<dbReference type="InterPro" id="IPR036568">
    <property type="entry name" value="GGCT-like_sf"/>
</dbReference>
<evidence type="ECO:0000256" key="1">
    <source>
        <dbReference type="ARBA" id="ARBA00012346"/>
    </source>
</evidence>
<keyword evidence="6" id="KW-1185">Reference proteome</keyword>